<dbReference type="Proteomes" id="UP001156706">
    <property type="component" value="Unassembled WGS sequence"/>
</dbReference>
<proteinExistence type="predicted"/>
<dbReference type="Gene3D" id="3.40.980.10">
    <property type="entry name" value="MoaB/Mog-like domain"/>
    <property type="match status" value="1"/>
</dbReference>
<dbReference type="InterPro" id="IPR050101">
    <property type="entry name" value="CinA"/>
</dbReference>
<name>A0ABQ5YMN4_9NEIS</name>
<dbReference type="EMBL" id="BSOG01000004">
    <property type="protein sequence ID" value="GLR14566.1"/>
    <property type="molecule type" value="Genomic_DNA"/>
</dbReference>
<protein>
    <submittedName>
        <fullName evidence="2">Damage-inducible protein</fullName>
    </submittedName>
</protein>
<keyword evidence="3" id="KW-1185">Reference proteome</keyword>
<comment type="caution">
    <text evidence="2">The sequence shown here is derived from an EMBL/GenBank/DDBJ whole genome shotgun (WGS) entry which is preliminary data.</text>
</comment>
<sequence length="258" mass="28069">MPQQFGVIIVGDEILSGRREDKHLRFAAQELNSRGLQLAWARYIGDDPAAQTALYRETLAGECIVFSFGGIGATPDDHSRQAAAAAAGLPLVQHPEATALITERFGEAAYPNRIRMAQLPDGCQLIPNPINQIAGFSLARHYFVPGFPEMAHPMVRWVLDQHYRHLGIVEEIASLIVPDAKEGDLIELMENLLARHPDIKLSCLPSYGNARHSGLHIEFTLSAPPGLSGPAAEWLSQALLTMGYQPGPVSVKQPQATA</sequence>
<dbReference type="SMART" id="SM00852">
    <property type="entry name" value="MoCF_biosynth"/>
    <property type="match status" value="1"/>
</dbReference>
<dbReference type="RefSeq" id="WP_284197632.1">
    <property type="nucleotide sequence ID" value="NZ_BSOG01000004.1"/>
</dbReference>
<dbReference type="SUPFAM" id="SSF53218">
    <property type="entry name" value="Molybdenum cofactor biosynthesis proteins"/>
    <property type="match status" value="1"/>
</dbReference>
<dbReference type="PANTHER" id="PTHR13939">
    <property type="entry name" value="NICOTINAMIDE-NUCLEOTIDE AMIDOHYDROLASE PNCC"/>
    <property type="match status" value="1"/>
</dbReference>
<reference evidence="3" key="1">
    <citation type="journal article" date="2019" name="Int. J. Syst. Evol. Microbiol.">
        <title>The Global Catalogue of Microorganisms (GCM) 10K type strain sequencing project: providing services to taxonomists for standard genome sequencing and annotation.</title>
        <authorList>
            <consortium name="The Broad Institute Genomics Platform"/>
            <consortium name="The Broad Institute Genome Sequencing Center for Infectious Disease"/>
            <person name="Wu L."/>
            <person name="Ma J."/>
        </authorList>
    </citation>
    <scope>NUCLEOTIDE SEQUENCE [LARGE SCALE GENOMIC DNA]</scope>
    <source>
        <strain evidence="3">NBRC 110044</strain>
    </source>
</reference>
<dbReference type="InterPro" id="IPR001453">
    <property type="entry name" value="MoaB/Mog_dom"/>
</dbReference>
<accession>A0ABQ5YMN4</accession>
<feature type="domain" description="MoaB/Mog" evidence="1">
    <location>
        <begin position="6"/>
        <end position="166"/>
    </location>
</feature>
<dbReference type="CDD" id="cd00885">
    <property type="entry name" value="cinA"/>
    <property type="match status" value="1"/>
</dbReference>
<dbReference type="InterPro" id="IPR036425">
    <property type="entry name" value="MoaB/Mog-like_dom_sf"/>
</dbReference>
<gene>
    <name evidence="2" type="ORF">GCM10007907_33560</name>
</gene>
<organism evidence="2 3">
    <name type="scientific">Chitinimonas prasina</name>
    <dbReference type="NCBI Taxonomy" id="1434937"/>
    <lineage>
        <taxon>Bacteria</taxon>
        <taxon>Pseudomonadati</taxon>
        <taxon>Pseudomonadota</taxon>
        <taxon>Betaproteobacteria</taxon>
        <taxon>Neisseriales</taxon>
        <taxon>Chitinibacteraceae</taxon>
        <taxon>Chitinimonas</taxon>
    </lineage>
</organism>
<dbReference type="Pfam" id="PF00994">
    <property type="entry name" value="MoCF_biosynth"/>
    <property type="match status" value="1"/>
</dbReference>
<evidence type="ECO:0000313" key="2">
    <source>
        <dbReference type="EMBL" id="GLR14566.1"/>
    </source>
</evidence>
<evidence type="ECO:0000259" key="1">
    <source>
        <dbReference type="SMART" id="SM00852"/>
    </source>
</evidence>
<evidence type="ECO:0000313" key="3">
    <source>
        <dbReference type="Proteomes" id="UP001156706"/>
    </source>
</evidence>
<dbReference type="PANTHER" id="PTHR13939:SF0">
    <property type="entry name" value="NMN AMIDOHYDROLASE-LIKE PROTEIN YFAY"/>
    <property type="match status" value="1"/>
</dbReference>